<name>A0ABY7WRT2_9LACO</name>
<gene>
    <name evidence="1" type="ORF">PQ472_07810</name>
</gene>
<dbReference type="Proteomes" id="UP001220377">
    <property type="component" value="Chromosome"/>
</dbReference>
<accession>A0ABY7WRT2</accession>
<organism evidence="1 2">
    <name type="scientific">Lacticaseibacillus pabuli</name>
    <dbReference type="NCBI Taxonomy" id="3025672"/>
    <lineage>
        <taxon>Bacteria</taxon>
        <taxon>Bacillati</taxon>
        <taxon>Bacillota</taxon>
        <taxon>Bacilli</taxon>
        <taxon>Lactobacillales</taxon>
        <taxon>Lactobacillaceae</taxon>
        <taxon>Lacticaseibacillus</taxon>
    </lineage>
</organism>
<keyword evidence="2" id="KW-1185">Reference proteome</keyword>
<sequence length="81" mass="8894">MKTLENVYSLITSRLDYDNETDFFGGDCVGLYAIGYTAVSIYESGDAITVRILTPLDVKTFTGDRSSDFTAAYDMIDGLEA</sequence>
<evidence type="ECO:0000313" key="2">
    <source>
        <dbReference type="Proteomes" id="UP001220377"/>
    </source>
</evidence>
<proteinExistence type="predicted"/>
<dbReference type="RefSeq" id="WP_274258854.1">
    <property type="nucleotide sequence ID" value="NZ_CP117884.1"/>
</dbReference>
<protein>
    <submittedName>
        <fullName evidence="1">Uncharacterized protein</fullName>
    </submittedName>
</protein>
<evidence type="ECO:0000313" key="1">
    <source>
        <dbReference type="EMBL" id="WDF81830.1"/>
    </source>
</evidence>
<dbReference type="EMBL" id="CP117884">
    <property type="protein sequence ID" value="WDF81830.1"/>
    <property type="molecule type" value="Genomic_DNA"/>
</dbReference>
<reference evidence="1 2" key="1">
    <citation type="submission" date="2023-02" db="EMBL/GenBank/DDBJ databases">
        <title>Genome sequence of Lacticaseibacillus sp. KACC 23028.</title>
        <authorList>
            <person name="Kim S."/>
            <person name="Heo J."/>
            <person name="Kwon S.-W."/>
        </authorList>
    </citation>
    <scope>NUCLEOTIDE SEQUENCE [LARGE SCALE GENOMIC DNA]</scope>
    <source>
        <strain evidence="1 2">KACC 23028</strain>
    </source>
</reference>